<gene>
    <name evidence="1" type="ORF">FS935_08500</name>
</gene>
<evidence type="ECO:0000313" key="2">
    <source>
        <dbReference type="Proteomes" id="UP000321363"/>
    </source>
</evidence>
<dbReference type="SUPFAM" id="SSF52266">
    <property type="entry name" value="SGNH hydrolase"/>
    <property type="match status" value="1"/>
</dbReference>
<reference evidence="1 2" key="1">
    <citation type="journal article" date="2005" name="Int. J. Syst. Evol. Microbiol.">
        <title>Bacillus litoralis sp. nov., isolated from a tidal flat of the Yellow Sea in Korea.</title>
        <authorList>
            <person name="Yoon J.H."/>
            <person name="Oh T.K."/>
        </authorList>
    </citation>
    <scope>NUCLEOTIDE SEQUENCE [LARGE SCALE GENOMIC DNA]</scope>
    <source>
        <strain evidence="1 2">SW-211</strain>
    </source>
</reference>
<sequence length="260" mass="29850">MKKLFVLVTLILCVAAIIVGNLHWNQKITAQGEKETSAKVIKPVREDEKIKANKVDVSKISSNLPIELQDKIKSAQESKVPLSFVIYGSSEIERSWSEQFSSELKKAYGEDLFNINILTTGDSTTRELVNSEGYQDVNELKPDILLFEAPMLNDNGDVGFGIDESLDNIQIMIDSWYEANNNLFLMVQPSQPLYGATFYPSEVSQLQDYMEKNDFIYLNHWENWPELNDDAMLEYLEDNEVNEEGYKIWADYNVKYFVAE</sequence>
<comment type="caution">
    <text evidence="1">The sequence shown here is derived from an EMBL/GenBank/DDBJ whole genome shotgun (WGS) entry which is preliminary data.</text>
</comment>
<dbReference type="GO" id="GO:0016787">
    <property type="term" value="F:hydrolase activity"/>
    <property type="evidence" value="ECO:0007669"/>
    <property type="project" value="UniProtKB-KW"/>
</dbReference>
<dbReference type="EMBL" id="VOQF01000005">
    <property type="protein sequence ID" value="TXC90937.1"/>
    <property type="molecule type" value="Genomic_DNA"/>
</dbReference>
<evidence type="ECO:0000313" key="1">
    <source>
        <dbReference type="EMBL" id="TXC90937.1"/>
    </source>
</evidence>
<keyword evidence="1" id="KW-0378">Hydrolase</keyword>
<proteinExistence type="predicted"/>
<name>A0A5C6W222_9BACI</name>
<dbReference type="AlphaFoldDB" id="A0A5C6W222"/>
<keyword evidence="2" id="KW-1185">Reference proteome</keyword>
<accession>A0A5C6W222</accession>
<organism evidence="1 2">
    <name type="scientific">Metabacillus litoralis</name>
    <dbReference type="NCBI Taxonomy" id="152268"/>
    <lineage>
        <taxon>Bacteria</taxon>
        <taxon>Bacillati</taxon>
        <taxon>Bacillota</taxon>
        <taxon>Bacilli</taxon>
        <taxon>Bacillales</taxon>
        <taxon>Bacillaceae</taxon>
        <taxon>Metabacillus</taxon>
    </lineage>
</organism>
<dbReference type="Gene3D" id="3.40.50.1110">
    <property type="entry name" value="SGNH hydrolase"/>
    <property type="match status" value="1"/>
</dbReference>
<dbReference type="OrthoDB" id="2451965at2"/>
<dbReference type="Proteomes" id="UP000321363">
    <property type="component" value="Unassembled WGS sequence"/>
</dbReference>
<dbReference type="CDD" id="cd00229">
    <property type="entry name" value="SGNH_hydrolase"/>
    <property type="match status" value="1"/>
</dbReference>
<dbReference type="InterPro" id="IPR036514">
    <property type="entry name" value="SGNH_hydro_sf"/>
</dbReference>
<protein>
    <submittedName>
        <fullName evidence="1">SGNH/GDSL hydrolase family protein</fullName>
    </submittedName>
</protein>
<dbReference type="RefSeq" id="WP_146947542.1">
    <property type="nucleotide sequence ID" value="NZ_VOQF01000005.1"/>
</dbReference>